<dbReference type="InterPro" id="IPR050734">
    <property type="entry name" value="PIH1/Kintoun_subfamily"/>
</dbReference>
<name>C1L4Z3_SCHJA</name>
<reference evidence="3" key="2">
    <citation type="submission" date="2009-03" db="EMBL/GenBank/DDBJ databases">
        <authorList>
            <person name="Gang L."/>
        </authorList>
    </citation>
    <scope>NUCLEOTIDE SEQUENCE</scope>
    <source>
        <strain evidence="3">Anhui</strain>
    </source>
</reference>
<reference evidence="3" key="1">
    <citation type="journal article" date="2009" name="Nature">
        <title>The Schistosoma japonicum genome reveals features of host-parasite interplay.</title>
        <authorList>
            <person name="Liu F."/>
            <person name="Zhou Y."/>
            <person name="Wang Z.Q."/>
            <person name="Lu G."/>
            <person name="Zheng H."/>
            <person name="Brindley P.J."/>
            <person name="McManus D.P."/>
            <person name="Blair D."/>
            <person name="Zhang Q.H."/>
            <person name="Zhong Y."/>
            <person name="Wang S."/>
            <person name="Han Z.G."/>
            <person name="Chen Z."/>
        </authorList>
    </citation>
    <scope>NUCLEOTIDE SEQUENCE</scope>
    <source>
        <strain evidence="3">Anhui</strain>
    </source>
</reference>
<dbReference type="GO" id="GO:1990904">
    <property type="term" value="C:ribonucleoprotein complex"/>
    <property type="evidence" value="ECO:0007669"/>
    <property type="project" value="TreeGrafter"/>
</dbReference>
<organism evidence="3">
    <name type="scientific">Schistosoma japonicum</name>
    <name type="common">Blood fluke</name>
    <dbReference type="NCBI Taxonomy" id="6182"/>
    <lineage>
        <taxon>Eukaryota</taxon>
        <taxon>Metazoa</taxon>
        <taxon>Spiralia</taxon>
        <taxon>Lophotrochozoa</taxon>
        <taxon>Platyhelminthes</taxon>
        <taxon>Trematoda</taxon>
        <taxon>Digenea</taxon>
        <taxon>Strigeidida</taxon>
        <taxon>Schistosomatoidea</taxon>
        <taxon>Schistosomatidae</taxon>
        <taxon>Schistosoma</taxon>
    </lineage>
</organism>
<accession>C1L4Z3</accession>
<dbReference type="AlphaFoldDB" id="C1L4Z3"/>
<comment type="similarity">
    <text evidence="1">Belongs to the PIH1 family.</text>
</comment>
<dbReference type="EMBL" id="FN314038">
    <property type="protein sequence ID" value="CAX69771.1"/>
    <property type="molecule type" value="mRNA"/>
</dbReference>
<dbReference type="PANTHER" id="PTHR22997:SF6">
    <property type="entry name" value="PIH1 DOMAIN-CONTAINING PROTEIN 2"/>
    <property type="match status" value="1"/>
</dbReference>
<feature type="domain" description="PIH1D1/2/3 CS-like" evidence="2">
    <location>
        <begin position="293"/>
        <end position="373"/>
    </location>
</feature>
<evidence type="ECO:0000259" key="2">
    <source>
        <dbReference type="Pfam" id="PF18201"/>
    </source>
</evidence>
<sequence length="377" mass="42876">MSTNKLLDDANQVWKMLDEMSEKNPEGYRKFISEQMESFCRTLSQPLVRFVVKLTQKPNKQPLLVNFCEWSIIPEPKSSDSPISVKCGDLFKINEVDAITLAFNPKVFSEHNFNEPLKNDRIINEQLVYSQSIHDENRYQLVWLGINCLENEKSLSTIESISVKYSNVPIRPKLLRSSNQYGNKDQVFKSIGYVNKSIGTDIKIMPEIDSIQNLTPETLMKLRNTESTASDDNLCSSPIESLKLPIKQSENNQELNKKTLIEEINDEIATVSQDTTLQKNLNSISWSAQVITSDSTKQSDKKNHLKLIFKLPGIKLGKQCNVDLTTDRVKLEVIDSSVAFHPLDLRLPCKIETNLAEAKFNSKKEKLVILVPILQSS</sequence>
<dbReference type="GO" id="GO:0000492">
    <property type="term" value="P:box C/D snoRNP assembly"/>
    <property type="evidence" value="ECO:0007669"/>
    <property type="project" value="TreeGrafter"/>
</dbReference>
<dbReference type="GO" id="GO:0006364">
    <property type="term" value="P:rRNA processing"/>
    <property type="evidence" value="ECO:0007669"/>
    <property type="project" value="TreeGrafter"/>
</dbReference>
<dbReference type="GO" id="GO:0097255">
    <property type="term" value="C:R2TP complex"/>
    <property type="evidence" value="ECO:0007669"/>
    <property type="project" value="TreeGrafter"/>
</dbReference>
<dbReference type="Pfam" id="PF18201">
    <property type="entry name" value="PIH1_CS"/>
    <property type="match status" value="1"/>
</dbReference>
<protein>
    <submittedName>
        <fullName evidence="3">Putative PIH1 domain containing 2</fullName>
    </submittedName>
</protein>
<dbReference type="GO" id="GO:0005737">
    <property type="term" value="C:cytoplasm"/>
    <property type="evidence" value="ECO:0007669"/>
    <property type="project" value="TreeGrafter"/>
</dbReference>
<dbReference type="PANTHER" id="PTHR22997">
    <property type="entry name" value="PIH1 DOMAIN-CONTAINING PROTEIN 1"/>
    <property type="match status" value="1"/>
</dbReference>
<proteinExistence type="evidence at transcript level"/>
<evidence type="ECO:0000256" key="1">
    <source>
        <dbReference type="ARBA" id="ARBA00008511"/>
    </source>
</evidence>
<evidence type="ECO:0000313" key="3">
    <source>
        <dbReference type="EMBL" id="CAX69771.1"/>
    </source>
</evidence>
<dbReference type="InterPro" id="IPR041442">
    <property type="entry name" value="PIH1D1/2/3_CS-like"/>
</dbReference>